<keyword evidence="3" id="KW-0378">Hydrolase</keyword>
<proteinExistence type="predicted"/>
<comment type="caution">
    <text evidence="3">The sequence shown here is derived from an EMBL/GenBank/DDBJ whole genome shotgun (WGS) entry which is preliminary data.</text>
</comment>
<evidence type="ECO:0000259" key="2">
    <source>
        <dbReference type="Pfam" id="PF01979"/>
    </source>
</evidence>
<keyword evidence="1" id="KW-0472">Membrane</keyword>
<dbReference type="InterPro" id="IPR032466">
    <property type="entry name" value="Metal_Hydrolase"/>
</dbReference>
<keyword evidence="1" id="KW-1133">Transmembrane helix</keyword>
<gene>
    <name evidence="3" type="ORF">AFM12_14320</name>
</gene>
<dbReference type="Pfam" id="PF01979">
    <property type="entry name" value="Amidohydro_1"/>
    <property type="match status" value="1"/>
</dbReference>
<evidence type="ECO:0000313" key="4">
    <source>
        <dbReference type="Proteomes" id="UP000050454"/>
    </source>
</evidence>
<dbReference type="Gene3D" id="3.40.50.10910">
    <property type="entry name" value="Amidohydrolase"/>
    <property type="match status" value="1"/>
</dbReference>
<feature type="domain" description="Amidohydrolase-related" evidence="2">
    <location>
        <begin position="343"/>
        <end position="442"/>
    </location>
</feature>
<dbReference type="Gene3D" id="1.20.58.520">
    <property type="entry name" value="Amidohydrolase"/>
    <property type="match status" value="1"/>
</dbReference>
<keyword evidence="1" id="KW-0812">Transmembrane</keyword>
<dbReference type="PATRIC" id="fig|1605367.3.peg.267"/>
<dbReference type="InterPro" id="IPR006680">
    <property type="entry name" value="Amidohydro-rel"/>
</dbReference>
<dbReference type="Gene3D" id="3.30.110.90">
    <property type="entry name" value="Amidohydrolase"/>
    <property type="match status" value="1"/>
</dbReference>
<feature type="transmembrane region" description="Helical" evidence="1">
    <location>
        <begin position="7"/>
        <end position="28"/>
    </location>
</feature>
<dbReference type="RefSeq" id="WP_055149543.1">
    <property type="nucleotide sequence ID" value="NZ_JXSZ01000010.1"/>
</dbReference>
<dbReference type="SUPFAM" id="SSF51338">
    <property type="entry name" value="Composite domain of metallo-dependent hydrolases"/>
    <property type="match status" value="1"/>
</dbReference>
<reference evidence="3 4" key="1">
    <citation type="submission" date="2015-07" db="EMBL/GenBank/DDBJ databases">
        <title>The draft genome sequence of Leadbetterella sp. JN14-9.</title>
        <authorList>
            <person name="Liu Y."/>
            <person name="Du J."/>
            <person name="Shao Z."/>
        </authorList>
    </citation>
    <scope>NUCLEOTIDE SEQUENCE [LARGE SCALE GENOMIC DNA]</scope>
    <source>
        <strain evidence="3 4">JN14-9</strain>
    </source>
</reference>
<organism evidence="3 4">
    <name type="scientific">Jiulongibacter sediminis</name>
    <dbReference type="NCBI Taxonomy" id="1605367"/>
    <lineage>
        <taxon>Bacteria</taxon>
        <taxon>Pseudomonadati</taxon>
        <taxon>Bacteroidota</taxon>
        <taxon>Cytophagia</taxon>
        <taxon>Cytophagales</taxon>
        <taxon>Leadbetterellaceae</taxon>
        <taxon>Jiulongibacter</taxon>
    </lineage>
</organism>
<dbReference type="AlphaFoldDB" id="A0A0P7C643"/>
<dbReference type="Gene3D" id="2.30.40.10">
    <property type="entry name" value="Urease, subunit C, domain 1"/>
    <property type="match status" value="1"/>
</dbReference>
<dbReference type="InterPro" id="IPR011059">
    <property type="entry name" value="Metal-dep_hydrolase_composite"/>
</dbReference>
<dbReference type="PANTHER" id="PTHR43135">
    <property type="entry name" value="ALPHA-D-RIBOSE 1-METHYLPHOSPHONATE 5-TRIPHOSPHATE DIPHOSPHATASE"/>
    <property type="match status" value="1"/>
</dbReference>
<evidence type="ECO:0000313" key="3">
    <source>
        <dbReference type="EMBL" id="KPM47718.1"/>
    </source>
</evidence>
<evidence type="ECO:0000256" key="1">
    <source>
        <dbReference type="SAM" id="Phobius"/>
    </source>
</evidence>
<dbReference type="GO" id="GO:0016810">
    <property type="term" value="F:hydrolase activity, acting on carbon-nitrogen (but not peptide) bonds"/>
    <property type="evidence" value="ECO:0007669"/>
    <property type="project" value="InterPro"/>
</dbReference>
<dbReference type="STRING" id="1605367.AFM12_14320"/>
<dbReference type="PANTHER" id="PTHR43135:SF3">
    <property type="entry name" value="ALPHA-D-RIBOSE 1-METHYLPHOSPHONATE 5-TRIPHOSPHATE DIPHOSPHATASE"/>
    <property type="match status" value="1"/>
</dbReference>
<sequence>MKILKRLLKIVFLLAGVLTLSILVIFWADTLGTGYLKIDKNGETAKTSYIITNVNVVPMNQDTVLADKRVYIKDGIIEKIADTIAIAGIEIIDAKNKYLTPGLIDMHVHVWDRYELGLYLSNGVTAVRNLWGMPMHLRMKEDVNENKIISPTFFTTGPKLTGREFIGDDNLNLTNPAEAKEKVISYKNRGYNFIKTYYGLDKEIFDAVLDQANISEIDIVAHPSQKVPFSYHLHPQIKSIEHAEEIVQQPLQFDLDTAKLQVIIDSIASFKNARYSPTITVFNNIYQMMINDSILESGSLAYMNPLIKKIDSKNQFERWFNAKQEDPSTLDRIKKQHAFHLTIVKKLHEAGVTIICGTDAGIGVTLPGFSIHKELAFYQEAGLSNYEVLKTATVNASQTHSMMNQLGTVEEGKLANLILVDENPLEDLSTLKSPECVFVNGRKLNRETLTAYQEKAGSRKNLLATALRYLENLIIEK</sequence>
<accession>A0A0P7C643</accession>
<dbReference type="InterPro" id="IPR051781">
    <property type="entry name" value="Metallo-dep_Hydrolase"/>
</dbReference>
<keyword evidence="4" id="KW-1185">Reference proteome</keyword>
<dbReference type="EMBL" id="LGTQ01000010">
    <property type="protein sequence ID" value="KPM47718.1"/>
    <property type="molecule type" value="Genomic_DNA"/>
</dbReference>
<dbReference type="Proteomes" id="UP000050454">
    <property type="component" value="Unassembled WGS sequence"/>
</dbReference>
<protein>
    <submittedName>
        <fullName evidence="3">Amidohydrolase</fullName>
    </submittedName>
</protein>
<dbReference type="SUPFAM" id="SSF51556">
    <property type="entry name" value="Metallo-dependent hydrolases"/>
    <property type="match status" value="1"/>
</dbReference>
<name>A0A0P7C643_9BACT</name>
<dbReference type="OrthoDB" id="9797498at2"/>